<dbReference type="AlphaFoldDB" id="A0A1A8VNX7"/>
<protein>
    <recommendedName>
        <fullName evidence="4">Protein FRA10AC1</fullName>
    </recommendedName>
</protein>
<dbReference type="Pfam" id="PF09725">
    <property type="entry name" value="Fra10Ac1"/>
    <property type="match status" value="1"/>
</dbReference>
<feature type="region of interest" description="Disordered" evidence="1">
    <location>
        <begin position="229"/>
        <end position="275"/>
    </location>
</feature>
<sequence length="305" mass="35964">MGGYVDLNGYKIPKSVFDAMGPFERHKLMMSLRKLETEKKENKSEQYVTDYDILKKQYKFIHDASSEKNTLLQKYYNSICNKYVICDLSKYKETKVGVPRGIGLRWRTEEEIIEGKGHIICASKKCNSTNLKTYKFLFQYDEQGTQKQVSRQGDEQAGSRSCLCVIAQLSDYVYPYMHMQMLQHDYCIVLMIPMSFLKTSILQTTVKVRACMDCAYKLHYRKIKKYLKKKGKKKIKKEKRGKDGKRHSKTDSYSEESISSSSPRQKQPRFQKDKSYYVKRKLEKISLKNEEDKNEENVHFHDLLF</sequence>
<name>A0A1A8VNX7_PLAOA</name>
<feature type="compositionally biased region" description="Basic residues" evidence="1">
    <location>
        <begin position="229"/>
        <end position="248"/>
    </location>
</feature>
<gene>
    <name evidence="2" type="ORF">POVCU1_001210</name>
</gene>
<evidence type="ECO:0000313" key="3">
    <source>
        <dbReference type="Proteomes" id="UP000078546"/>
    </source>
</evidence>
<reference evidence="3" key="1">
    <citation type="submission" date="2016-05" db="EMBL/GenBank/DDBJ databases">
        <authorList>
            <person name="Naeem Raeece"/>
        </authorList>
    </citation>
    <scope>NUCLEOTIDE SEQUENCE [LARGE SCALE GENOMIC DNA]</scope>
</reference>
<evidence type="ECO:0000256" key="1">
    <source>
        <dbReference type="SAM" id="MobiDB-lite"/>
    </source>
</evidence>
<dbReference type="EMBL" id="FLQV01000026">
    <property type="protein sequence ID" value="SBS80479.1"/>
    <property type="molecule type" value="Genomic_DNA"/>
</dbReference>
<accession>A0A1A8VNX7</accession>
<proteinExistence type="predicted"/>
<organism evidence="2 3">
    <name type="scientific">Plasmodium ovale curtisi</name>
    <dbReference type="NCBI Taxonomy" id="864141"/>
    <lineage>
        <taxon>Eukaryota</taxon>
        <taxon>Sar</taxon>
        <taxon>Alveolata</taxon>
        <taxon>Apicomplexa</taxon>
        <taxon>Aconoidasida</taxon>
        <taxon>Haemosporida</taxon>
        <taxon>Plasmodiidae</taxon>
        <taxon>Plasmodium</taxon>
        <taxon>Plasmodium (Plasmodium)</taxon>
    </lineage>
</organism>
<dbReference type="InterPro" id="IPR019129">
    <property type="entry name" value="Folate-sensitive_fs_Fra10Ac1"/>
</dbReference>
<evidence type="ECO:0008006" key="4">
    <source>
        <dbReference type="Google" id="ProtNLM"/>
    </source>
</evidence>
<evidence type="ECO:0000313" key="2">
    <source>
        <dbReference type="EMBL" id="SBS80479.1"/>
    </source>
</evidence>
<dbReference type="Proteomes" id="UP000078546">
    <property type="component" value="Unassembled WGS sequence"/>
</dbReference>